<sequence length="112" mass="12648">MNDVGEGTSSDRFVGLMILTSRWQHEGYLGWISPFRLGVRRHPSRHLPPYFRATPTGRRLIAGVDLTCTKPTDTVDLRWKQVSNLEPSGPEAQTLPTRPPRHHSCRAIHPNG</sequence>
<proteinExistence type="predicted"/>
<organism evidence="2 3">
    <name type="scientific">Araneus ventricosus</name>
    <name type="common">Orbweaver spider</name>
    <name type="synonym">Epeira ventricosa</name>
    <dbReference type="NCBI Taxonomy" id="182803"/>
    <lineage>
        <taxon>Eukaryota</taxon>
        <taxon>Metazoa</taxon>
        <taxon>Ecdysozoa</taxon>
        <taxon>Arthropoda</taxon>
        <taxon>Chelicerata</taxon>
        <taxon>Arachnida</taxon>
        <taxon>Araneae</taxon>
        <taxon>Araneomorphae</taxon>
        <taxon>Entelegynae</taxon>
        <taxon>Araneoidea</taxon>
        <taxon>Araneidae</taxon>
        <taxon>Araneus</taxon>
    </lineage>
</organism>
<accession>A0A4Y2FAT4</accession>
<dbReference type="Proteomes" id="UP000499080">
    <property type="component" value="Unassembled WGS sequence"/>
</dbReference>
<evidence type="ECO:0000313" key="2">
    <source>
        <dbReference type="EMBL" id="GBM38630.1"/>
    </source>
</evidence>
<feature type="region of interest" description="Disordered" evidence="1">
    <location>
        <begin position="82"/>
        <end position="112"/>
    </location>
</feature>
<reference evidence="2 3" key="1">
    <citation type="journal article" date="2019" name="Sci. Rep.">
        <title>Orb-weaving spider Araneus ventricosus genome elucidates the spidroin gene catalogue.</title>
        <authorList>
            <person name="Kono N."/>
            <person name="Nakamura H."/>
            <person name="Ohtoshi R."/>
            <person name="Moran D.A.P."/>
            <person name="Shinohara A."/>
            <person name="Yoshida Y."/>
            <person name="Fujiwara M."/>
            <person name="Mori M."/>
            <person name="Tomita M."/>
            <person name="Arakawa K."/>
        </authorList>
    </citation>
    <scope>NUCLEOTIDE SEQUENCE [LARGE SCALE GENOMIC DNA]</scope>
</reference>
<keyword evidence="3" id="KW-1185">Reference proteome</keyword>
<gene>
    <name evidence="2" type="ORF">AVEN_37434_1</name>
</gene>
<comment type="caution">
    <text evidence="2">The sequence shown here is derived from an EMBL/GenBank/DDBJ whole genome shotgun (WGS) entry which is preliminary data.</text>
</comment>
<evidence type="ECO:0000256" key="1">
    <source>
        <dbReference type="SAM" id="MobiDB-lite"/>
    </source>
</evidence>
<name>A0A4Y2FAT4_ARAVE</name>
<dbReference type="EMBL" id="BGPR01000874">
    <property type="protein sequence ID" value="GBM38630.1"/>
    <property type="molecule type" value="Genomic_DNA"/>
</dbReference>
<dbReference type="AlphaFoldDB" id="A0A4Y2FAT4"/>
<protein>
    <submittedName>
        <fullName evidence="2">Uncharacterized protein</fullName>
    </submittedName>
</protein>
<evidence type="ECO:0000313" key="3">
    <source>
        <dbReference type="Proteomes" id="UP000499080"/>
    </source>
</evidence>